<accession>A0ABV3Z9X0</accession>
<organism evidence="2 3">
    <name type="scientific">Hyphococcus lacteus</name>
    <dbReference type="NCBI Taxonomy" id="3143536"/>
    <lineage>
        <taxon>Bacteria</taxon>
        <taxon>Pseudomonadati</taxon>
        <taxon>Pseudomonadota</taxon>
        <taxon>Alphaproteobacteria</taxon>
        <taxon>Parvularculales</taxon>
        <taxon>Parvularculaceae</taxon>
        <taxon>Hyphococcus</taxon>
    </lineage>
</organism>
<keyword evidence="1" id="KW-0472">Membrane</keyword>
<keyword evidence="3" id="KW-1185">Reference proteome</keyword>
<proteinExistence type="predicted"/>
<feature type="transmembrane region" description="Helical" evidence="1">
    <location>
        <begin position="62"/>
        <end position="80"/>
    </location>
</feature>
<dbReference type="Proteomes" id="UP001560685">
    <property type="component" value="Unassembled WGS sequence"/>
</dbReference>
<dbReference type="EMBL" id="JBEHZE010000001">
    <property type="protein sequence ID" value="MEX6634187.1"/>
    <property type="molecule type" value="Genomic_DNA"/>
</dbReference>
<comment type="caution">
    <text evidence="2">The sequence shown here is derived from an EMBL/GenBank/DDBJ whole genome shotgun (WGS) entry which is preliminary data.</text>
</comment>
<keyword evidence="1" id="KW-0812">Transmembrane</keyword>
<evidence type="ECO:0000313" key="2">
    <source>
        <dbReference type="EMBL" id="MEX6634187.1"/>
    </source>
</evidence>
<sequence>MSDNGSTFWKTRWTALLIAVVTAFVFSQILTAVHASKYGDDPHKHDGQVCVLSLATHSADKVIPTSAFVFVIALTIWRAADQITQTERALVAIRAARPRGPPAQ</sequence>
<evidence type="ECO:0000313" key="3">
    <source>
        <dbReference type="Proteomes" id="UP001560685"/>
    </source>
</evidence>
<name>A0ABV3Z9X0_9PROT</name>
<protein>
    <submittedName>
        <fullName evidence="2">Uncharacterized protein</fullName>
    </submittedName>
</protein>
<reference evidence="2 3" key="1">
    <citation type="submission" date="2024-05" db="EMBL/GenBank/DDBJ databases">
        <title>Three bacterial strains, DH-69, EH-24, and ECK-19 isolated from coastal sediments.</title>
        <authorList>
            <person name="Ye Y.-Q."/>
            <person name="Du Z.-J."/>
        </authorList>
    </citation>
    <scope>NUCLEOTIDE SEQUENCE [LARGE SCALE GENOMIC DNA]</scope>
    <source>
        <strain evidence="2 3">ECK-19</strain>
    </source>
</reference>
<keyword evidence="1" id="KW-1133">Transmembrane helix</keyword>
<dbReference type="RefSeq" id="WP_369314176.1">
    <property type="nucleotide sequence ID" value="NZ_JBEHZE010000001.1"/>
</dbReference>
<gene>
    <name evidence="2" type="ORF">ABFZ84_11590</name>
</gene>
<evidence type="ECO:0000256" key="1">
    <source>
        <dbReference type="SAM" id="Phobius"/>
    </source>
</evidence>